<sequence length="70" mass="7587">MSVAYTISIAPGWVFGFVTTVVETILGFGRAMEINDDLQAGFASPVDGSVEVYRRTLGIRSPRFYVAPVS</sequence>
<dbReference type="EMBL" id="FP929072">
    <property type="protein sequence ID" value="CBX91541.1"/>
    <property type="molecule type" value="Genomic_DNA"/>
</dbReference>
<dbReference type="AlphaFoldDB" id="E4ZJB0"/>
<accession>E4ZJB0</accession>
<dbReference type="Proteomes" id="UP000002668">
    <property type="component" value="Genome"/>
</dbReference>
<protein>
    <submittedName>
        <fullName evidence="1">Predicted protein</fullName>
    </submittedName>
</protein>
<name>E4ZJB0_LEPMJ</name>
<proteinExistence type="predicted"/>
<gene>
    <name evidence="1" type="ORF">LEMA_uP070490.1</name>
</gene>
<evidence type="ECO:0000313" key="1">
    <source>
        <dbReference type="EMBL" id="CBX91541.1"/>
    </source>
</evidence>
<dbReference type="VEuPathDB" id="FungiDB:LEMA_uP070490.1"/>
<keyword evidence="2" id="KW-1185">Reference proteome</keyword>
<reference evidence="2" key="1">
    <citation type="journal article" date="2011" name="Nat. Commun.">
        <title>Effector diversification within compartments of the Leptosphaeria maculans genome affected by Repeat-Induced Point mutations.</title>
        <authorList>
            <person name="Rouxel T."/>
            <person name="Grandaubert J."/>
            <person name="Hane J.K."/>
            <person name="Hoede C."/>
            <person name="van de Wouw A.P."/>
            <person name="Couloux A."/>
            <person name="Dominguez V."/>
            <person name="Anthouard V."/>
            <person name="Bally P."/>
            <person name="Bourras S."/>
            <person name="Cozijnsen A.J."/>
            <person name="Ciuffetti L.M."/>
            <person name="Degrave A."/>
            <person name="Dilmaghani A."/>
            <person name="Duret L."/>
            <person name="Fudal I."/>
            <person name="Goodwin S.B."/>
            <person name="Gout L."/>
            <person name="Glaser N."/>
            <person name="Linglin J."/>
            <person name="Kema G.H.J."/>
            <person name="Lapalu N."/>
            <person name="Lawrence C.B."/>
            <person name="May K."/>
            <person name="Meyer M."/>
            <person name="Ollivier B."/>
            <person name="Poulain J."/>
            <person name="Schoch C.L."/>
            <person name="Simon A."/>
            <person name="Spatafora J.W."/>
            <person name="Stachowiak A."/>
            <person name="Turgeon B.G."/>
            <person name="Tyler B.M."/>
            <person name="Vincent D."/>
            <person name="Weissenbach J."/>
            <person name="Amselem J."/>
            <person name="Quesneville H."/>
            <person name="Oliver R.P."/>
            <person name="Wincker P."/>
            <person name="Balesdent M.-H."/>
            <person name="Howlett B.J."/>
        </authorList>
    </citation>
    <scope>NUCLEOTIDE SEQUENCE [LARGE SCALE GENOMIC DNA]</scope>
    <source>
        <strain evidence="2">JN3 / isolate v23.1.3 / race Av1-4-5-6-7-8</strain>
    </source>
</reference>
<evidence type="ECO:0000313" key="2">
    <source>
        <dbReference type="Proteomes" id="UP000002668"/>
    </source>
</evidence>
<dbReference type="HOGENOM" id="CLU_2758230_0_0_1"/>
<dbReference type="InParanoid" id="E4ZJB0"/>
<organism evidence="2">
    <name type="scientific">Leptosphaeria maculans (strain JN3 / isolate v23.1.3 / race Av1-4-5-6-7-8)</name>
    <name type="common">Blackleg fungus</name>
    <name type="synonym">Phoma lingam</name>
    <dbReference type="NCBI Taxonomy" id="985895"/>
    <lineage>
        <taxon>Eukaryota</taxon>
        <taxon>Fungi</taxon>
        <taxon>Dikarya</taxon>
        <taxon>Ascomycota</taxon>
        <taxon>Pezizomycotina</taxon>
        <taxon>Dothideomycetes</taxon>
        <taxon>Pleosporomycetidae</taxon>
        <taxon>Pleosporales</taxon>
        <taxon>Pleosporineae</taxon>
        <taxon>Leptosphaeriaceae</taxon>
        <taxon>Plenodomus</taxon>
        <taxon>Plenodomus lingam/Leptosphaeria maculans species complex</taxon>
    </lineage>
</organism>